<protein>
    <submittedName>
        <fullName evidence="1">Unnamed protein product</fullName>
    </submittedName>
</protein>
<gene>
    <name evidence="1" type="ORF">Amon02_000546700</name>
</gene>
<proteinExistence type="predicted"/>
<sequence>MSEKFPELEDIADSDLTTSGTGGDFLSREKELLGDEFQTEQDAPAVGSDDDDEFDAFESQFPEVGTSADAQAEAPVYEPSTEATEAAYGSNVKEEEEISDKFGSLNLEESEHIQKWQAQRAQEIEQRDSIAESKKAELQKAAEQNIDDFYENYNVKKDELIKATRDEEEKYVKELNSFLVDSDGGSVWDKAVELLKLSKTSSGLVTVKGTGKDALEEVRDKSRFRDLLLSLKGKTNVPGALAV</sequence>
<name>A0ACB5T6R4_AMBMO</name>
<evidence type="ECO:0000313" key="1">
    <source>
        <dbReference type="EMBL" id="GME82357.1"/>
    </source>
</evidence>
<keyword evidence="2" id="KW-1185">Reference proteome</keyword>
<comment type="caution">
    <text evidence="1">The sequence shown here is derived from an EMBL/GenBank/DDBJ whole genome shotgun (WGS) entry which is preliminary data.</text>
</comment>
<accession>A0ACB5T6R4</accession>
<evidence type="ECO:0000313" key="2">
    <source>
        <dbReference type="Proteomes" id="UP001165064"/>
    </source>
</evidence>
<reference evidence="1" key="1">
    <citation type="submission" date="2023-04" db="EMBL/GenBank/DDBJ databases">
        <title>Ambrosiozyma monospora NBRC 10751.</title>
        <authorList>
            <person name="Ichikawa N."/>
            <person name="Sato H."/>
            <person name="Tonouchi N."/>
        </authorList>
    </citation>
    <scope>NUCLEOTIDE SEQUENCE</scope>
    <source>
        <strain evidence="1">NBRC 10751</strain>
    </source>
</reference>
<dbReference type="EMBL" id="BSXS01004023">
    <property type="protein sequence ID" value="GME82357.1"/>
    <property type="molecule type" value="Genomic_DNA"/>
</dbReference>
<organism evidence="1 2">
    <name type="scientific">Ambrosiozyma monospora</name>
    <name type="common">Yeast</name>
    <name type="synonym">Endomycopsis monosporus</name>
    <dbReference type="NCBI Taxonomy" id="43982"/>
    <lineage>
        <taxon>Eukaryota</taxon>
        <taxon>Fungi</taxon>
        <taxon>Dikarya</taxon>
        <taxon>Ascomycota</taxon>
        <taxon>Saccharomycotina</taxon>
        <taxon>Pichiomycetes</taxon>
        <taxon>Pichiales</taxon>
        <taxon>Pichiaceae</taxon>
        <taxon>Ambrosiozyma</taxon>
    </lineage>
</organism>
<dbReference type="Proteomes" id="UP001165064">
    <property type="component" value="Unassembled WGS sequence"/>
</dbReference>